<dbReference type="GO" id="GO:0031985">
    <property type="term" value="C:Golgi cisterna"/>
    <property type="evidence" value="ECO:0007669"/>
    <property type="project" value="TreeGrafter"/>
</dbReference>
<keyword evidence="11" id="KW-1185">Reference proteome</keyword>
<keyword evidence="6 9" id="KW-0472">Membrane</keyword>
<organism evidence="10 11">
    <name type="scientific">Bathycoccus prasinos</name>
    <dbReference type="NCBI Taxonomy" id="41875"/>
    <lineage>
        <taxon>Eukaryota</taxon>
        <taxon>Viridiplantae</taxon>
        <taxon>Chlorophyta</taxon>
        <taxon>Mamiellophyceae</taxon>
        <taxon>Mamiellales</taxon>
        <taxon>Bathycoccaceae</taxon>
        <taxon>Bathycoccus</taxon>
    </lineage>
</organism>
<dbReference type="RefSeq" id="XP_007515328.1">
    <property type="nucleotide sequence ID" value="XM_007515266.1"/>
</dbReference>
<dbReference type="GO" id="GO:0000139">
    <property type="term" value="C:Golgi membrane"/>
    <property type="evidence" value="ECO:0007669"/>
    <property type="project" value="UniProtKB-SubCell"/>
</dbReference>
<dbReference type="AlphaFoldDB" id="K8E947"/>
<evidence type="ECO:0000256" key="2">
    <source>
        <dbReference type="ARBA" id="ARBA00022692"/>
    </source>
</evidence>
<evidence type="ECO:0000256" key="3">
    <source>
        <dbReference type="ARBA" id="ARBA00022989"/>
    </source>
</evidence>
<keyword evidence="4" id="KW-0333">Golgi apparatus</keyword>
<dbReference type="Pfam" id="PF09787">
    <property type="entry name" value="Golgin_A5"/>
    <property type="match status" value="1"/>
</dbReference>
<dbReference type="EMBL" id="FO082278">
    <property type="protein sequence ID" value="CCO14207.1"/>
    <property type="molecule type" value="Genomic_DNA"/>
</dbReference>
<evidence type="ECO:0000256" key="5">
    <source>
        <dbReference type="ARBA" id="ARBA00023054"/>
    </source>
</evidence>
<dbReference type="PANTHER" id="PTHR13815">
    <property type="entry name" value="GOLGIN-84"/>
    <property type="match status" value="1"/>
</dbReference>
<feature type="compositionally biased region" description="Acidic residues" evidence="8">
    <location>
        <begin position="35"/>
        <end position="51"/>
    </location>
</feature>
<keyword evidence="2 9" id="KW-0812">Transmembrane</keyword>
<evidence type="ECO:0000313" key="10">
    <source>
        <dbReference type="EMBL" id="CCO14207.1"/>
    </source>
</evidence>
<feature type="region of interest" description="Disordered" evidence="8">
    <location>
        <begin position="430"/>
        <end position="449"/>
    </location>
</feature>
<gene>
    <name evidence="10" type="ORF">Bathy01g04030</name>
</gene>
<dbReference type="GO" id="GO:0007030">
    <property type="term" value="P:Golgi organization"/>
    <property type="evidence" value="ECO:0007669"/>
    <property type="project" value="InterPro"/>
</dbReference>
<reference evidence="10 11" key="1">
    <citation type="submission" date="2011-10" db="EMBL/GenBank/DDBJ databases">
        <authorList>
            <person name="Genoscope - CEA"/>
        </authorList>
    </citation>
    <scope>NUCLEOTIDE SEQUENCE [LARGE SCALE GENOMIC DNA]</scope>
    <source>
        <strain evidence="10 11">RCC 1105</strain>
    </source>
</reference>
<evidence type="ECO:0000313" key="11">
    <source>
        <dbReference type="Proteomes" id="UP000198341"/>
    </source>
</evidence>
<evidence type="ECO:0000256" key="9">
    <source>
        <dbReference type="SAM" id="Phobius"/>
    </source>
</evidence>
<evidence type="ECO:0000256" key="7">
    <source>
        <dbReference type="SAM" id="Coils"/>
    </source>
</evidence>
<dbReference type="eggNOG" id="ENOG502QT7E">
    <property type="taxonomic scope" value="Eukaryota"/>
</dbReference>
<comment type="subcellular location">
    <subcellularLocation>
        <location evidence="1">Golgi apparatus membrane</location>
        <topology evidence="1">Single-pass membrane protein</topology>
    </subcellularLocation>
</comment>
<accession>K8E947</accession>
<dbReference type="GO" id="GO:0000301">
    <property type="term" value="P:retrograde transport, vesicle recycling within Golgi"/>
    <property type="evidence" value="ECO:0007669"/>
    <property type="project" value="TreeGrafter"/>
</dbReference>
<dbReference type="KEGG" id="bpg:Bathy01g04030"/>
<feature type="compositionally biased region" description="Acidic residues" evidence="8">
    <location>
        <begin position="69"/>
        <end position="78"/>
    </location>
</feature>
<evidence type="ECO:0000256" key="4">
    <source>
        <dbReference type="ARBA" id="ARBA00023034"/>
    </source>
</evidence>
<feature type="region of interest" description="Disordered" evidence="8">
    <location>
        <begin position="126"/>
        <end position="177"/>
    </location>
</feature>
<feature type="transmembrane region" description="Helical" evidence="9">
    <location>
        <begin position="577"/>
        <end position="597"/>
    </location>
</feature>
<evidence type="ECO:0000256" key="6">
    <source>
        <dbReference type="ARBA" id="ARBA00023136"/>
    </source>
</evidence>
<keyword evidence="3 9" id="KW-1133">Transmembrane helix</keyword>
<sequence length="614" mass="70227">MNFVKAQLEKAERFVENVEQKVAERVVPGLNNNNDSDDDEEEEYSDSEWGEDGSIRRQRRRRPKVVLSDDSDNEEEGKEEVAFEEKKKATKSAFKVEDVASGYDANDRSAETASAAFLTENAATTIQTTTHSSPSKQLLGKPPSPPISVAKQQLAEQREREREEEEEEKKKKKKKENAVVVVARDDEEYKLKEKIVLYKNKVQDLKSERDHFQRLLRDMQNEAMVNTDKMMLTHTKLERKLKEKEAMLKEKEEEIKRLNATEKIRNDAEDEAQSLTQESMASVLAGAKEAQMRAERQAEASSREIVSQREEFSRREADLEDQLERLSQDVAKVSQTSEERARALVTFERRAVAAENDHERLSEMIARLETSLAAETKRAERAEDDGEYERMKEQLESANGEMQKLRKEVDAAKRRADIAERDLKVRVGVLNGSSNTSNGGENNDGLMPEDQNELASLRKRSEEMTKLLYEKQRQLESLQGEKQTWSMRLERTKEEFMNSADVSANASSSAKRRANAMDIESGRNFASADADIVPMEASRTFSRLAQNRRVGKVVTKAWQGLDAAAATLSDGVRLYPIARVAFFSYLFFIHMYAYFLLHKLQHNAHMAELHLHHP</sequence>
<evidence type="ECO:0000256" key="8">
    <source>
        <dbReference type="SAM" id="MobiDB-lite"/>
    </source>
</evidence>
<feature type="region of interest" description="Disordered" evidence="8">
    <location>
        <begin position="23"/>
        <end position="106"/>
    </location>
</feature>
<protein>
    <submittedName>
        <fullName evidence="10">TolA protein</fullName>
    </submittedName>
</protein>
<feature type="coiled-coil region" evidence="7">
    <location>
        <begin position="202"/>
        <end position="422"/>
    </location>
</feature>
<dbReference type="PANTHER" id="PTHR13815:SF7">
    <property type="entry name" value="GOLGIN SUBFAMILY A MEMBER 5"/>
    <property type="match status" value="1"/>
</dbReference>
<name>K8E947_9CHLO</name>
<keyword evidence="5 7" id="KW-0175">Coiled coil</keyword>
<proteinExistence type="predicted"/>
<dbReference type="Proteomes" id="UP000198341">
    <property type="component" value="Chromosome 1"/>
</dbReference>
<dbReference type="InterPro" id="IPR019177">
    <property type="entry name" value="Golgin_subfamily_A_member_5"/>
</dbReference>
<feature type="compositionally biased region" description="Low complexity" evidence="8">
    <location>
        <begin position="430"/>
        <end position="445"/>
    </location>
</feature>
<evidence type="ECO:0000256" key="1">
    <source>
        <dbReference type="ARBA" id="ARBA00004194"/>
    </source>
</evidence>
<dbReference type="GeneID" id="19018138"/>